<organism evidence="2 3">
    <name type="scientific">Polyplax serrata</name>
    <name type="common">Common mouse louse</name>
    <dbReference type="NCBI Taxonomy" id="468196"/>
    <lineage>
        <taxon>Eukaryota</taxon>
        <taxon>Metazoa</taxon>
        <taxon>Ecdysozoa</taxon>
        <taxon>Arthropoda</taxon>
        <taxon>Hexapoda</taxon>
        <taxon>Insecta</taxon>
        <taxon>Pterygota</taxon>
        <taxon>Neoptera</taxon>
        <taxon>Paraneoptera</taxon>
        <taxon>Psocodea</taxon>
        <taxon>Troctomorpha</taxon>
        <taxon>Phthiraptera</taxon>
        <taxon>Anoplura</taxon>
        <taxon>Polyplacidae</taxon>
        <taxon>Polyplax</taxon>
    </lineage>
</organism>
<protein>
    <submittedName>
        <fullName evidence="2">Uncharacterized protein</fullName>
    </submittedName>
</protein>
<feature type="region of interest" description="Disordered" evidence="1">
    <location>
        <begin position="1"/>
        <end position="26"/>
    </location>
</feature>
<gene>
    <name evidence="2" type="ORF">RUM44_001168</name>
</gene>
<dbReference type="EMBL" id="JAWJWF010000003">
    <property type="protein sequence ID" value="KAK6635914.1"/>
    <property type="molecule type" value="Genomic_DNA"/>
</dbReference>
<sequence length="336" mass="36816">MSQSYPSCEITGGPAGPGRPQKDYSRPLHVDCSVEYELPNAAKPPVGTKSEPLLMIHPCYYRRAESQRRSPFINNLPSRGSGMVGASRRSSRVARLAPPQPPYPVRVVEQAAARAEAVMALLWPEGPPPLYTKPVRPTGKRDPLLCGGDFSSGSDSGISAGHWTDSDRSPLAPELRLQRDFQLGPDSGIATPVSLADDKTALSNRQSIHQQPQPSTQGQAQVQPQPQPQPQQTQQPVSYQQQQGKSCTPCSCGKSQCMMPSYDSSKPNVITNSENQYLPPYEQTSFQAPGLSQYSQSQLQQWLQTVQMSLSPQRRRVAPAPPQMHRYGIVSPIVIH</sequence>
<comment type="caution">
    <text evidence="2">The sequence shown here is derived from an EMBL/GenBank/DDBJ whole genome shotgun (WGS) entry which is preliminary data.</text>
</comment>
<evidence type="ECO:0000313" key="3">
    <source>
        <dbReference type="Proteomes" id="UP001359485"/>
    </source>
</evidence>
<evidence type="ECO:0000256" key="1">
    <source>
        <dbReference type="SAM" id="MobiDB-lite"/>
    </source>
</evidence>
<feature type="region of interest" description="Disordered" evidence="1">
    <location>
        <begin position="126"/>
        <end position="169"/>
    </location>
</feature>
<feature type="compositionally biased region" description="Low complexity" evidence="1">
    <location>
        <begin position="147"/>
        <end position="161"/>
    </location>
</feature>
<feature type="compositionally biased region" description="Low complexity" evidence="1">
    <location>
        <begin position="210"/>
        <end position="244"/>
    </location>
</feature>
<feature type="compositionally biased region" description="Low complexity" evidence="1">
    <location>
        <begin position="78"/>
        <end position="88"/>
    </location>
</feature>
<feature type="region of interest" description="Disordered" evidence="1">
    <location>
        <begin position="201"/>
        <end position="245"/>
    </location>
</feature>
<proteinExistence type="predicted"/>
<name>A0ABR1B9R8_POLSC</name>
<keyword evidence="3" id="KW-1185">Reference proteome</keyword>
<dbReference type="Proteomes" id="UP001359485">
    <property type="component" value="Unassembled WGS sequence"/>
</dbReference>
<evidence type="ECO:0000313" key="2">
    <source>
        <dbReference type="EMBL" id="KAK6635914.1"/>
    </source>
</evidence>
<accession>A0ABR1B9R8</accession>
<feature type="region of interest" description="Disordered" evidence="1">
    <location>
        <begin position="71"/>
        <end position="97"/>
    </location>
</feature>
<reference evidence="2 3" key="1">
    <citation type="submission" date="2023-09" db="EMBL/GenBank/DDBJ databases">
        <title>Genomes of two closely related lineages of the louse Polyplax serrata with different host specificities.</title>
        <authorList>
            <person name="Martinu J."/>
            <person name="Tarabai H."/>
            <person name="Stefka J."/>
            <person name="Hypsa V."/>
        </authorList>
    </citation>
    <scope>NUCLEOTIDE SEQUENCE [LARGE SCALE GENOMIC DNA]</scope>
    <source>
        <strain evidence="2">98ZLc_SE</strain>
    </source>
</reference>